<dbReference type="Proteomes" id="UP000275368">
    <property type="component" value="Chromosome"/>
</dbReference>
<evidence type="ECO:0000256" key="1">
    <source>
        <dbReference type="SAM" id="Phobius"/>
    </source>
</evidence>
<keyword evidence="3" id="KW-1185">Reference proteome</keyword>
<keyword evidence="1" id="KW-0472">Membrane</keyword>
<dbReference type="AlphaFoldDB" id="A0A3G9J882"/>
<evidence type="ECO:0000313" key="3">
    <source>
        <dbReference type="Proteomes" id="UP000275368"/>
    </source>
</evidence>
<proteinExistence type="predicted"/>
<accession>A0A3G9J882</accession>
<gene>
    <name evidence="2" type="ORF">Back11_08290</name>
</gene>
<dbReference type="EMBL" id="AP019308">
    <property type="protein sequence ID" value="BBH19484.1"/>
    <property type="molecule type" value="Genomic_DNA"/>
</dbReference>
<feature type="transmembrane region" description="Helical" evidence="1">
    <location>
        <begin position="9"/>
        <end position="28"/>
    </location>
</feature>
<dbReference type="KEGG" id="pbk:Back11_08290"/>
<keyword evidence="1" id="KW-0812">Transmembrane</keyword>
<protein>
    <submittedName>
        <fullName evidence="2">Uncharacterized protein</fullName>
    </submittedName>
</protein>
<keyword evidence="1" id="KW-1133">Transmembrane helix</keyword>
<sequence>MEKTIKEQLLFQILIMFWGFDCLSYVSWLKKLPEKIGEFSFSRMSGDFILPYLVSIEEYEIRFGVVMLIDYYMEEEYMTQVLQQRAD</sequence>
<organism evidence="2 3">
    <name type="scientific">Paenibacillus baekrokdamisoli</name>
    <dbReference type="NCBI Taxonomy" id="1712516"/>
    <lineage>
        <taxon>Bacteria</taxon>
        <taxon>Bacillati</taxon>
        <taxon>Bacillota</taxon>
        <taxon>Bacilli</taxon>
        <taxon>Bacillales</taxon>
        <taxon>Paenibacillaceae</taxon>
        <taxon>Paenibacillus</taxon>
    </lineage>
</organism>
<evidence type="ECO:0000313" key="2">
    <source>
        <dbReference type="EMBL" id="BBH19484.1"/>
    </source>
</evidence>
<name>A0A3G9J882_9BACL</name>
<reference evidence="2 3" key="1">
    <citation type="submission" date="2018-11" db="EMBL/GenBank/DDBJ databases">
        <title>Complete genome sequence of Paenibacillus baekrokdamisoli strain KCTC 33723.</title>
        <authorList>
            <person name="Kang S.W."/>
            <person name="Lee K.C."/>
            <person name="Kim K.K."/>
            <person name="Kim J.S."/>
            <person name="Kim D.S."/>
            <person name="Ko S.H."/>
            <person name="Yang S.H."/>
            <person name="Lee J.S."/>
        </authorList>
    </citation>
    <scope>NUCLEOTIDE SEQUENCE [LARGE SCALE GENOMIC DNA]</scope>
    <source>
        <strain evidence="2 3">KCTC 33723</strain>
    </source>
</reference>